<sequence length="565" mass="65461">MTPHIYIMNILYYLLNRFLKEESTNIATMIILSIAITIAQTNIISYISAIIIQSVETRDRANTMQYFNYFIVVSVVFLIIYYGYKVVQNKLLTKLTQWIKREIFGIILLSNNENMNHVNFVEFITPITRISISCYALFFDLITVIIPTFAFLLMISVFFSYVNWTLGAGFVIANLVVLIYLWIFWGSLSSEKNAHEIKMNENEKFIIDILNNIDKVICRGQNKKEINRFTKMTDDCIQSGVQFLSYTTNHVMVMTGMVYLIIFGCTWYLIVLQSRKKISTTMFITFFTVLLIYRERALATIQNIPDYLEFVGRLEYIIEYFNVMLGDKRNLFETVEKKYAPVGEMAFNKITFKGVDFVYANHKKPHSTKILDNFSITVDTQNKIIGMTGLSGKGKSSFAKLILRLYEPSSGSIYVDDVDIRKIDPNYIRQNVVYINQNSKLFDKKIIENIHYGCENVEHCEAHLEEIMKYEKIKNLFNNIDIHNDSAGSLGENLSGGQRQVVNIISGLINPAKILILDEPTNALDADLKKEIIALINHYRKYKQCIVVITHDRDMYSIFDQIIRI</sequence>
<evidence type="ECO:0000256" key="4">
    <source>
        <dbReference type="ARBA" id="ARBA00022840"/>
    </source>
</evidence>
<feature type="transmembrane region" description="Helical" evidence="7">
    <location>
        <begin position="137"/>
        <end position="162"/>
    </location>
</feature>
<dbReference type="SMART" id="SM00382">
    <property type="entry name" value="AAA"/>
    <property type="match status" value="1"/>
</dbReference>
<dbReference type="PROSITE" id="PS50929">
    <property type="entry name" value="ABC_TM1F"/>
    <property type="match status" value="1"/>
</dbReference>
<organism evidence="10">
    <name type="scientific">viral metagenome</name>
    <dbReference type="NCBI Taxonomy" id="1070528"/>
    <lineage>
        <taxon>unclassified sequences</taxon>
        <taxon>metagenomes</taxon>
        <taxon>organismal metagenomes</taxon>
    </lineage>
</organism>
<evidence type="ECO:0000256" key="1">
    <source>
        <dbReference type="ARBA" id="ARBA00004141"/>
    </source>
</evidence>
<evidence type="ECO:0000256" key="3">
    <source>
        <dbReference type="ARBA" id="ARBA00022741"/>
    </source>
</evidence>
<dbReference type="PROSITE" id="PS50893">
    <property type="entry name" value="ABC_TRANSPORTER_2"/>
    <property type="match status" value="1"/>
</dbReference>
<dbReference type="InterPro" id="IPR036640">
    <property type="entry name" value="ABC1_TM_sf"/>
</dbReference>
<evidence type="ECO:0008006" key="11">
    <source>
        <dbReference type="Google" id="ProtNLM"/>
    </source>
</evidence>
<evidence type="ECO:0000256" key="2">
    <source>
        <dbReference type="ARBA" id="ARBA00022692"/>
    </source>
</evidence>
<keyword evidence="4" id="KW-0067">ATP-binding</keyword>
<dbReference type="InterPro" id="IPR003439">
    <property type="entry name" value="ABC_transporter-like_ATP-bd"/>
</dbReference>
<dbReference type="GO" id="GO:0016020">
    <property type="term" value="C:membrane"/>
    <property type="evidence" value="ECO:0007669"/>
    <property type="project" value="UniProtKB-SubCell"/>
</dbReference>
<dbReference type="SUPFAM" id="SSF90123">
    <property type="entry name" value="ABC transporter transmembrane region"/>
    <property type="match status" value="1"/>
</dbReference>
<dbReference type="EMBL" id="MN739538">
    <property type="protein sequence ID" value="QHT11828.1"/>
    <property type="molecule type" value="Genomic_DNA"/>
</dbReference>
<dbReference type="Pfam" id="PF00005">
    <property type="entry name" value="ABC_tran"/>
    <property type="match status" value="1"/>
</dbReference>
<dbReference type="GO" id="GO:0015421">
    <property type="term" value="F:ABC-type oligopeptide transporter activity"/>
    <property type="evidence" value="ECO:0007669"/>
    <property type="project" value="TreeGrafter"/>
</dbReference>
<dbReference type="InterPro" id="IPR039421">
    <property type="entry name" value="Type_1_exporter"/>
</dbReference>
<protein>
    <recommendedName>
        <fullName evidence="11">ABC transporter domain-containing protein</fullName>
    </recommendedName>
</protein>
<feature type="transmembrane region" description="Helical" evidence="7">
    <location>
        <begin position="26"/>
        <end position="54"/>
    </location>
</feature>
<dbReference type="SUPFAM" id="SSF52540">
    <property type="entry name" value="P-loop containing nucleoside triphosphate hydrolases"/>
    <property type="match status" value="1"/>
</dbReference>
<dbReference type="Pfam" id="PF00664">
    <property type="entry name" value="ABC_membrane"/>
    <property type="match status" value="1"/>
</dbReference>
<evidence type="ECO:0000256" key="6">
    <source>
        <dbReference type="ARBA" id="ARBA00023136"/>
    </source>
</evidence>
<feature type="domain" description="ABC transmembrane type-1" evidence="9">
    <location>
        <begin position="27"/>
        <end position="309"/>
    </location>
</feature>
<reference evidence="10" key="1">
    <citation type="journal article" date="2020" name="Nature">
        <title>Giant virus diversity and host interactions through global metagenomics.</title>
        <authorList>
            <person name="Schulz F."/>
            <person name="Roux S."/>
            <person name="Paez-Espino D."/>
            <person name="Jungbluth S."/>
            <person name="Walsh D.A."/>
            <person name="Denef V.J."/>
            <person name="McMahon K.D."/>
            <person name="Konstantinidis K.T."/>
            <person name="Eloe-Fadrosh E.A."/>
            <person name="Kyrpides N.C."/>
            <person name="Woyke T."/>
        </authorList>
    </citation>
    <scope>NUCLEOTIDE SEQUENCE</scope>
    <source>
        <strain evidence="10">GVMAG-M-3300023174-124</strain>
    </source>
</reference>
<dbReference type="GO" id="GO:0016887">
    <property type="term" value="F:ATP hydrolysis activity"/>
    <property type="evidence" value="ECO:0007669"/>
    <property type="project" value="InterPro"/>
</dbReference>
<keyword evidence="2 7" id="KW-0812">Transmembrane</keyword>
<evidence type="ECO:0000313" key="10">
    <source>
        <dbReference type="EMBL" id="QHT11828.1"/>
    </source>
</evidence>
<keyword evidence="3" id="KW-0547">Nucleotide-binding</keyword>
<dbReference type="GO" id="GO:0005524">
    <property type="term" value="F:ATP binding"/>
    <property type="evidence" value="ECO:0007669"/>
    <property type="project" value="UniProtKB-KW"/>
</dbReference>
<name>A0A6C0D4U0_9ZZZZ</name>
<feature type="domain" description="ABC transporter" evidence="8">
    <location>
        <begin position="352"/>
        <end position="565"/>
    </location>
</feature>
<dbReference type="InterPro" id="IPR017871">
    <property type="entry name" value="ABC_transporter-like_CS"/>
</dbReference>
<dbReference type="PANTHER" id="PTHR43394">
    <property type="entry name" value="ATP-DEPENDENT PERMEASE MDL1, MITOCHONDRIAL"/>
    <property type="match status" value="1"/>
</dbReference>
<comment type="subcellular location">
    <subcellularLocation>
        <location evidence="1">Membrane</location>
        <topology evidence="1">Multi-pass membrane protein</topology>
    </subcellularLocation>
</comment>
<dbReference type="InterPro" id="IPR027417">
    <property type="entry name" value="P-loop_NTPase"/>
</dbReference>
<evidence type="ECO:0000259" key="8">
    <source>
        <dbReference type="PROSITE" id="PS50893"/>
    </source>
</evidence>
<feature type="transmembrane region" description="Helical" evidence="7">
    <location>
        <begin position="168"/>
        <end position="188"/>
    </location>
</feature>
<dbReference type="InterPro" id="IPR003593">
    <property type="entry name" value="AAA+_ATPase"/>
</dbReference>
<keyword evidence="6 7" id="KW-0472">Membrane</keyword>
<feature type="transmembrane region" description="Helical" evidence="7">
    <location>
        <begin position="251"/>
        <end position="271"/>
    </location>
</feature>
<dbReference type="Gene3D" id="3.40.50.300">
    <property type="entry name" value="P-loop containing nucleotide triphosphate hydrolases"/>
    <property type="match status" value="1"/>
</dbReference>
<accession>A0A6C0D4U0</accession>
<dbReference type="AlphaFoldDB" id="A0A6C0D4U0"/>
<proteinExistence type="predicted"/>
<dbReference type="Gene3D" id="1.20.1560.10">
    <property type="entry name" value="ABC transporter type 1, transmembrane domain"/>
    <property type="match status" value="1"/>
</dbReference>
<dbReference type="PANTHER" id="PTHR43394:SF1">
    <property type="entry name" value="ATP-BINDING CASSETTE SUB-FAMILY B MEMBER 10, MITOCHONDRIAL"/>
    <property type="match status" value="1"/>
</dbReference>
<dbReference type="CDD" id="cd03228">
    <property type="entry name" value="ABCC_MRP_Like"/>
    <property type="match status" value="1"/>
</dbReference>
<evidence type="ECO:0000256" key="5">
    <source>
        <dbReference type="ARBA" id="ARBA00022989"/>
    </source>
</evidence>
<evidence type="ECO:0000256" key="7">
    <source>
        <dbReference type="SAM" id="Phobius"/>
    </source>
</evidence>
<evidence type="ECO:0000259" key="9">
    <source>
        <dbReference type="PROSITE" id="PS50929"/>
    </source>
</evidence>
<dbReference type="PROSITE" id="PS00211">
    <property type="entry name" value="ABC_TRANSPORTER_1"/>
    <property type="match status" value="1"/>
</dbReference>
<keyword evidence="5 7" id="KW-1133">Transmembrane helix</keyword>
<dbReference type="InterPro" id="IPR011527">
    <property type="entry name" value="ABC1_TM_dom"/>
</dbReference>
<feature type="transmembrane region" description="Helical" evidence="7">
    <location>
        <begin position="66"/>
        <end position="84"/>
    </location>
</feature>